<organism evidence="5 6">
    <name type="scientific">Pseudoflavonifractor intestinihominis</name>
    <dbReference type="NCBI Taxonomy" id="3133171"/>
    <lineage>
        <taxon>Bacteria</taxon>
        <taxon>Bacillati</taxon>
        <taxon>Bacillota</taxon>
        <taxon>Clostridia</taxon>
        <taxon>Eubacteriales</taxon>
        <taxon>Oscillospiraceae</taxon>
        <taxon>Pseudoflavonifractor</taxon>
    </lineage>
</organism>
<keyword evidence="6" id="KW-1185">Reference proteome</keyword>
<evidence type="ECO:0000259" key="4">
    <source>
        <dbReference type="Pfam" id="PF02719"/>
    </source>
</evidence>
<dbReference type="InterPro" id="IPR051203">
    <property type="entry name" value="Polysaccharide_Synthase-Rel"/>
</dbReference>
<dbReference type="PANTHER" id="PTHR43318">
    <property type="entry name" value="UDP-N-ACETYLGLUCOSAMINE 4,6-DEHYDRATASE"/>
    <property type="match status" value="1"/>
</dbReference>
<dbReference type="SUPFAM" id="SSF53335">
    <property type="entry name" value="S-adenosyl-L-methionine-dependent methyltransferases"/>
    <property type="match status" value="1"/>
</dbReference>
<keyword evidence="3" id="KW-0812">Transmembrane</keyword>
<dbReference type="Pfam" id="PF13727">
    <property type="entry name" value="CoA_binding_3"/>
    <property type="match status" value="1"/>
</dbReference>
<dbReference type="RefSeq" id="WP_349231779.1">
    <property type="nucleotide sequence ID" value="NZ_JBBMFK010000013.1"/>
</dbReference>
<dbReference type="InterPro" id="IPR029063">
    <property type="entry name" value="SAM-dependent_MTases_sf"/>
</dbReference>
<sequence length="652" mass="72462">MNMARIRGWIVLAMDVFTIFACNILIFLPAYLRNDIRLLNLILHIGFLTACVLVFQVVFRTYESLWRYAESREYLCLLSGLTAGYVLYAVLNVLLGAQSVWIASAFFGTVIALVVMLAYRFAYRLFRFRRAGMQNKGQRQVAIIGTGTAGVSLLYELMHNIGGNYAPYCLLDDAPDKIGKVVQGVPVKGPINDLCAILQDTPVTEIILAIPTLKAERKAEILELCSKTKCRLHILSDPIKQLEGNAGSIMASNVREVQIEDLLGRDPIQLDKASVRSFLEGKTVLVTGGGGSIGSELCRQIAECGPSRLIAVDISENSVYDLQQELLHRFQGKLDFVVEIASVRDREKMDKLFRLYHPQVVFHAAAHKHVPLMEQCPEEAIKNNVFGTYNTALAARKHKAEAFVLISTDKAVNPTNIMGATKYLCEQVLQGLRENAETKFAAVRFGNVLGSNGSVIPLFKKQIAYGGPVTITDKRIIRYFMTIPEAVQLVLEAGSLAQSGEVFVLDMGKPVRILDLAENLIRLSGLTPYQDIQIQEIGLRPGEKLYEELLTKSANLSRTENDKIFVEFKPVIPEAALERRLAELSDVLEHGKRADIFRALHHLVPTFHDPEEVNQAALSRLARQSGGEEGEQEAAETEEPLPFEARALQRIG</sequence>
<comment type="similarity">
    <text evidence="1">Belongs to the polysaccharide synthase family.</text>
</comment>
<dbReference type="Gene3D" id="3.40.50.720">
    <property type="entry name" value="NAD(P)-binding Rossmann-like Domain"/>
    <property type="match status" value="2"/>
</dbReference>
<evidence type="ECO:0000256" key="3">
    <source>
        <dbReference type="SAM" id="Phobius"/>
    </source>
</evidence>
<dbReference type="SUPFAM" id="SSF51735">
    <property type="entry name" value="NAD(P)-binding Rossmann-fold domains"/>
    <property type="match status" value="1"/>
</dbReference>
<feature type="domain" description="Polysaccharide biosynthesis protein CapD-like" evidence="4">
    <location>
        <begin position="284"/>
        <end position="566"/>
    </location>
</feature>
<dbReference type="Proteomes" id="UP001464378">
    <property type="component" value="Unassembled WGS sequence"/>
</dbReference>
<feature type="compositionally biased region" description="Acidic residues" evidence="2">
    <location>
        <begin position="628"/>
        <end position="641"/>
    </location>
</feature>
<keyword evidence="3" id="KW-0472">Membrane</keyword>
<reference evidence="5 6" key="1">
    <citation type="submission" date="2024-03" db="EMBL/GenBank/DDBJ databases">
        <title>Human intestinal bacterial collection.</title>
        <authorList>
            <person name="Pauvert C."/>
            <person name="Hitch T.C.A."/>
            <person name="Clavel T."/>
        </authorList>
    </citation>
    <scope>NUCLEOTIDE SEQUENCE [LARGE SCALE GENOMIC DNA]</scope>
    <source>
        <strain evidence="5 6">CLA-AP-H29</strain>
    </source>
</reference>
<evidence type="ECO:0000313" key="6">
    <source>
        <dbReference type="Proteomes" id="UP001464378"/>
    </source>
</evidence>
<keyword evidence="3" id="KW-1133">Transmembrane helix</keyword>
<evidence type="ECO:0000256" key="1">
    <source>
        <dbReference type="ARBA" id="ARBA00007430"/>
    </source>
</evidence>
<dbReference type="Pfam" id="PF02719">
    <property type="entry name" value="Polysacc_synt_2"/>
    <property type="match status" value="1"/>
</dbReference>
<feature type="region of interest" description="Disordered" evidence="2">
    <location>
        <begin position="621"/>
        <end position="652"/>
    </location>
</feature>
<dbReference type="PANTHER" id="PTHR43318:SF1">
    <property type="entry name" value="POLYSACCHARIDE BIOSYNTHESIS PROTEIN EPSC-RELATED"/>
    <property type="match status" value="1"/>
</dbReference>
<feature type="transmembrane region" description="Helical" evidence="3">
    <location>
        <begin position="74"/>
        <end position="94"/>
    </location>
</feature>
<evidence type="ECO:0000256" key="2">
    <source>
        <dbReference type="SAM" id="MobiDB-lite"/>
    </source>
</evidence>
<dbReference type="InterPro" id="IPR036291">
    <property type="entry name" value="NAD(P)-bd_dom_sf"/>
</dbReference>
<protein>
    <submittedName>
        <fullName evidence="5">Nucleoside-diphosphate sugar epimerase/dehydratase</fullName>
    </submittedName>
</protein>
<feature type="transmembrane region" description="Helical" evidence="3">
    <location>
        <begin position="100"/>
        <end position="119"/>
    </location>
</feature>
<proteinExistence type="inferred from homology"/>
<accession>A0ABV1E8M3</accession>
<dbReference type="CDD" id="cd05237">
    <property type="entry name" value="UDP_invert_4-6DH_SDR_e"/>
    <property type="match status" value="1"/>
</dbReference>
<name>A0ABV1E8M3_9FIRM</name>
<comment type="caution">
    <text evidence="5">The sequence shown here is derived from an EMBL/GenBank/DDBJ whole genome shotgun (WGS) entry which is preliminary data.</text>
</comment>
<dbReference type="InterPro" id="IPR003869">
    <property type="entry name" value="Polysac_CapD-like"/>
</dbReference>
<feature type="transmembrane region" description="Helical" evidence="3">
    <location>
        <begin position="12"/>
        <end position="32"/>
    </location>
</feature>
<feature type="transmembrane region" description="Helical" evidence="3">
    <location>
        <begin position="38"/>
        <end position="62"/>
    </location>
</feature>
<gene>
    <name evidence="5" type="ORF">WMO64_09260</name>
</gene>
<evidence type="ECO:0000313" key="5">
    <source>
        <dbReference type="EMBL" id="MEQ2443660.1"/>
    </source>
</evidence>
<dbReference type="EMBL" id="JBBMFK010000013">
    <property type="protein sequence ID" value="MEQ2443660.1"/>
    <property type="molecule type" value="Genomic_DNA"/>
</dbReference>